<gene>
    <name evidence="1" type="ORF">CC77DRAFT_1066728</name>
</gene>
<protein>
    <recommendedName>
        <fullName evidence="3">BTB domain-containing protein</fullName>
    </recommendedName>
</protein>
<accession>A0A177D6V4</accession>
<keyword evidence="2" id="KW-1185">Reference proteome</keyword>
<proteinExistence type="predicted"/>
<evidence type="ECO:0000313" key="2">
    <source>
        <dbReference type="Proteomes" id="UP000077248"/>
    </source>
</evidence>
<dbReference type="EMBL" id="KV441498">
    <property type="protein sequence ID" value="OAG14669.1"/>
    <property type="molecule type" value="Genomic_DNA"/>
</dbReference>
<dbReference type="KEGG" id="aalt:CC77DRAFT_1066728"/>
<dbReference type="VEuPathDB" id="FungiDB:CC77DRAFT_1066728"/>
<name>A0A177D6V4_ALTAL</name>
<dbReference type="GeneID" id="29114513"/>
<evidence type="ECO:0008006" key="3">
    <source>
        <dbReference type="Google" id="ProtNLM"/>
    </source>
</evidence>
<dbReference type="RefSeq" id="XP_018380090.1">
    <property type="nucleotide sequence ID" value="XM_018528919.1"/>
</dbReference>
<dbReference type="AlphaFoldDB" id="A0A177D6V4"/>
<dbReference type="Proteomes" id="UP000077248">
    <property type="component" value="Unassembled WGS sequence"/>
</dbReference>
<sequence>MASAQHVIDPNADTIIILRSPGNPEYFALWDNSPFENLDALAQLPFCLAAEDVETTNTNDTTVHQAPTEGITVTSFEHTIPVVPVGSVLYCVSSRHLTLASPVFRKMLSPDGFREGYKKPDGRHYIVVEDWEEEAFLVFLNMLHLRGRKIPRRVSLELLAKVGILVDYYDSERYPLSIVVIFYFIFGSLMSSETKITSSLLRMLQLRTATRALFGQLAFLYHRKFQQVLNVDERTVSRNGSLKLLIIFTSINLVKEHAR</sequence>
<evidence type="ECO:0000313" key="1">
    <source>
        <dbReference type="EMBL" id="OAG14669.1"/>
    </source>
</evidence>
<organism evidence="1 2">
    <name type="scientific">Alternaria alternata</name>
    <name type="common">Alternaria rot fungus</name>
    <name type="synonym">Torula alternata</name>
    <dbReference type="NCBI Taxonomy" id="5599"/>
    <lineage>
        <taxon>Eukaryota</taxon>
        <taxon>Fungi</taxon>
        <taxon>Dikarya</taxon>
        <taxon>Ascomycota</taxon>
        <taxon>Pezizomycotina</taxon>
        <taxon>Dothideomycetes</taxon>
        <taxon>Pleosporomycetidae</taxon>
        <taxon>Pleosporales</taxon>
        <taxon>Pleosporineae</taxon>
        <taxon>Pleosporaceae</taxon>
        <taxon>Alternaria</taxon>
        <taxon>Alternaria sect. Alternaria</taxon>
        <taxon>Alternaria alternata complex</taxon>
    </lineage>
</organism>
<reference evidence="1 2" key="1">
    <citation type="submission" date="2016-05" db="EMBL/GenBank/DDBJ databases">
        <title>Comparative analysis of secretome profiles of manganese(II)-oxidizing ascomycete fungi.</title>
        <authorList>
            <consortium name="DOE Joint Genome Institute"/>
            <person name="Zeiner C.A."/>
            <person name="Purvine S.O."/>
            <person name="Zink E.M."/>
            <person name="Wu S."/>
            <person name="Pasa-Tolic L."/>
            <person name="Chaput D.L."/>
            <person name="Haridas S."/>
            <person name="Grigoriev I.V."/>
            <person name="Santelli C.M."/>
            <person name="Hansel C.M."/>
        </authorList>
    </citation>
    <scope>NUCLEOTIDE SEQUENCE [LARGE SCALE GENOMIC DNA]</scope>
    <source>
        <strain evidence="1 2">SRC1lrK2f</strain>
    </source>
</reference>